<dbReference type="Proteomes" id="UP000616346">
    <property type="component" value="Unassembled WGS sequence"/>
</dbReference>
<dbReference type="SUPFAM" id="SSF49464">
    <property type="entry name" value="Carboxypeptidase regulatory domain-like"/>
    <property type="match status" value="1"/>
</dbReference>
<dbReference type="Pfam" id="PF03544">
    <property type="entry name" value="TonB_C"/>
    <property type="match status" value="1"/>
</dbReference>
<dbReference type="PANTHER" id="PTHR33446:SF2">
    <property type="entry name" value="PROTEIN TONB"/>
    <property type="match status" value="1"/>
</dbReference>
<dbReference type="InterPro" id="IPR006260">
    <property type="entry name" value="TonB/TolA_C"/>
</dbReference>
<feature type="domain" description="TonB C-terminal" evidence="11">
    <location>
        <begin position="233"/>
        <end position="304"/>
    </location>
</feature>
<dbReference type="SUPFAM" id="SSF74653">
    <property type="entry name" value="TolA/TonB C-terminal domain"/>
    <property type="match status" value="1"/>
</dbReference>
<comment type="caution">
    <text evidence="12">The sequence shown here is derived from an EMBL/GenBank/DDBJ whole genome shotgun (WGS) entry which is preliminary data.</text>
</comment>
<dbReference type="Gene3D" id="3.30.1150.10">
    <property type="match status" value="1"/>
</dbReference>
<gene>
    <name evidence="12" type="ORF">H9626_09485</name>
</gene>
<proteinExistence type="inferred from homology"/>
<evidence type="ECO:0000256" key="1">
    <source>
        <dbReference type="ARBA" id="ARBA00004383"/>
    </source>
</evidence>
<dbReference type="InterPro" id="IPR037682">
    <property type="entry name" value="TonB_C"/>
</dbReference>
<evidence type="ECO:0000256" key="6">
    <source>
        <dbReference type="ARBA" id="ARBA00022692"/>
    </source>
</evidence>
<accession>A0ABR8VCH1</accession>
<dbReference type="EMBL" id="JACSPQ010000010">
    <property type="protein sequence ID" value="MBD8002442.1"/>
    <property type="molecule type" value="Genomic_DNA"/>
</dbReference>
<dbReference type="InterPro" id="IPR008969">
    <property type="entry name" value="CarboxyPept-like_regulatory"/>
</dbReference>
<evidence type="ECO:0000256" key="9">
    <source>
        <dbReference type="ARBA" id="ARBA00023136"/>
    </source>
</evidence>
<keyword evidence="6" id="KW-0812">Transmembrane</keyword>
<evidence type="ECO:0000256" key="3">
    <source>
        <dbReference type="ARBA" id="ARBA00022448"/>
    </source>
</evidence>
<sequence length="398" mass="44561">MKRFVFFLSVLALTLAGKLTASGQTQKQTFNICVLNTAGEPQVGMILKVNGFGKEYISDEQGVFSFEQDISKNYVRTANFYFPTDKTKPVKSLPLDEAAADTLLYIDRPEDLARFKQSGRTFSVQGKLLSYGKPVAGAEIQIQGTGRKATSNQMGEFTIDADYSHLIVIRANGMENRYLEIQPFLTHTDGPYTIMMRPKGSGRIYSTVEQMPEYPGGMKAFFNYINRKLRPAQLAEKTGVEGVTVIQFVVEKDGEVTLPSIVRPLDARLDTAALQVIETMPRWIAGKDNGVKVRCKYSVPIRFKKPAPAAPLSPEDSVRMVLQAQREDSISKLPPRAVRTPLVSKSEIPLPELSTADSTRFKIPEQYLVKSDASVRPEPKKRNFIVRFFRWLFGKGND</sequence>
<keyword evidence="8" id="KW-1133">Transmembrane helix</keyword>
<keyword evidence="10" id="KW-0732">Signal</keyword>
<keyword evidence="3" id="KW-0813">Transport</keyword>
<evidence type="ECO:0000256" key="2">
    <source>
        <dbReference type="ARBA" id="ARBA00006555"/>
    </source>
</evidence>
<evidence type="ECO:0000256" key="5">
    <source>
        <dbReference type="ARBA" id="ARBA00022519"/>
    </source>
</evidence>
<evidence type="ECO:0000256" key="8">
    <source>
        <dbReference type="ARBA" id="ARBA00022989"/>
    </source>
</evidence>
<evidence type="ECO:0000259" key="11">
    <source>
        <dbReference type="Pfam" id="PF03544"/>
    </source>
</evidence>
<evidence type="ECO:0000256" key="7">
    <source>
        <dbReference type="ARBA" id="ARBA00022927"/>
    </source>
</evidence>
<feature type="signal peptide" evidence="10">
    <location>
        <begin position="1"/>
        <end position="23"/>
    </location>
</feature>
<evidence type="ECO:0000313" key="12">
    <source>
        <dbReference type="EMBL" id="MBD8002442.1"/>
    </source>
</evidence>
<protein>
    <submittedName>
        <fullName evidence="12">TonB family protein</fullName>
    </submittedName>
</protein>
<evidence type="ECO:0000313" key="13">
    <source>
        <dbReference type="Proteomes" id="UP000616346"/>
    </source>
</evidence>
<keyword evidence="4" id="KW-1003">Cell membrane</keyword>
<evidence type="ECO:0000256" key="10">
    <source>
        <dbReference type="SAM" id="SignalP"/>
    </source>
</evidence>
<reference evidence="12 13" key="1">
    <citation type="submission" date="2020-08" db="EMBL/GenBank/DDBJ databases">
        <title>A Genomic Blueprint of the Chicken Gut Microbiome.</title>
        <authorList>
            <person name="Gilroy R."/>
            <person name="Ravi A."/>
            <person name="Getino M."/>
            <person name="Pursley I."/>
            <person name="Horton D.L."/>
            <person name="Alikhan N.-F."/>
            <person name="Baker D."/>
            <person name="Gharbi K."/>
            <person name="Hall N."/>
            <person name="Watson M."/>
            <person name="Adriaenssens E.M."/>
            <person name="Foster-Nyarko E."/>
            <person name="Jarju S."/>
            <person name="Secka A."/>
            <person name="Antonio M."/>
            <person name="Oren A."/>
            <person name="Chaudhuri R."/>
            <person name="La Ragione R.M."/>
            <person name="Hildebrand F."/>
            <person name="Pallen M.J."/>
        </authorList>
    </citation>
    <scope>NUCLEOTIDE SEQUENCE [LARGE SCALE GENOMIC DNA]</scope>
    <source>
        <strain evidence="12 13">Sa1YUN3</strain>
    </source>
</reference>
<keyword evidence="9" id="KW-0472">Membrane</keyword>
<evidence type="ECO:0000256" key="4">
    <source>
        <dbReference type="ARBA" id="ARBA00022475"/>
    </source>
</evidence>
<dbReference type="InterPro" id="IPR051045">
    <property type="entry name" value="TonB-dependent_transducer"/>
</dbReference>
<dbReference type="RefSeq" id="WP_191710353.1">
    <property type="nucleotide sequence ID" value="NZ_JACSPQ010000010.1"/>
</dbReference>
<comment type="similarity">
    <text evidence="2">Belongs to the TonB family.</text>
</comment>
<keyword evidence="5" id="KW-0997">Cell inner membrane</keyword>
<keyword evidence="7" id="KW-0653">Protein transport</keyword>
<dbReference type="NCBIfam" id="TIGR01352">
    <property type="entry name" value="tonB_Cterm"/>
    <property type="match status" value="1"/>
</dbReference>
<feature type="chain" id="PRO_5047524532" evidence="10">
    <location>
        <begin position="24"/>
        <end position="398"/>
    </location>
</feature>
<name>A0ABR8VCH1_9BACT</name>
<organism evidence="12 13">
    <name type="scientific">Phocaeicola faecium</name>
    <dbReference type="NCBI Taxonomy" id="2762213"/>
    <lineage>
        <taxon>Bacteria</taxon>
        <taxon>Pseudomonadati</taxon>
        <taxon>Bacteroidota</taxon>
        <taxon>Bacteroidia</taxon>
        <taxon>Bacteroidales</taxon>
        <taxon>Bacteroidaceae</taxon>
        <taxon>Phocaeicola</taxon>
    </lineage>
</organism>
<comment type="subcellular location">
    <subcellularLocation>
        <location evidence="1">Cell inner membrane</location>
        <topology evidence="1">Single-pass membrane protein</topology>
        <orientation evidence="1">Periplasmic side</orientation>
    </subcellularLocation>
</comment>
<dbReference type="PANTHER" id="PTHR33446">
    <property type="entry name" value="PROTEIN TONB-RELATED"/>
    <property type="match status" value="1"/>
</dbReference>
<keyword evidence="13" id="KW-1185">Reference proteome</keyword>